<name>A0A0G4G3N2_9ALVE</name>
<feature type="compositionally biased region" description="Gly residues" evidence="1">
    <location>
        <begin position="91"/>
        <end position="105"/>
    </location>
</feature>
<reference evidence="2" key="1">
    <citation type="submission" date="2014-11" db="EMBL/GenBank/DDBJ databases">
        <authorList>
            <person name="Otto D Thomas"/>
            <person name="Naeem Raeece"/>
        </authorList>
    </citation>
    <scope>NUCLEOTIDE SEQUENCE</scope>
</reference>
<feature type="region of interest" description="Disordered" evidence="1">
    <location>
        <begin position="46"/>
        <end position="105"/>
    </location>
</feature>
<organism evidence="2">
    <name type="scientific">Chromera velia CCMP2878</name>
    <dbReference type="NCBI Taxonomy" id="1169474"/>
    <lineage>
        <taxon>Eukaryota</taxon>
        <taxon>Sar</taxon>
        <taxon>Alveolata</taxon>
        <taxon>Colpodellida</taxon>
        <taxon>Chromeraceae</taxon>
        <taxon>Chromera</taxon>
    </lineage>
</organism>
<evidence type="ECO:0000313" key="2">
    <source>
        <dbReference type="EMBL" id="CEM22557.1"/>
    </source>
</evidence>
<proteinExistence type="predicted"/>
<protein>
    <submittedName>
        <fullName evidence="2">Uncharacterized protein</fullName>
    </submittedName>
</protein>
<sequence length="226" mass="23937">MEPVQGACRGFTLILIPEVMLPSYRLPDPVWGAREGGDIRTGAATAMKKPQHPAIVATAPLQGGETGSKRRKVHSLGEKEQAEPDRKQQGRGAGSSAGCAERGGGCRARRGQAVLRQGAPALTAAAAACPVIRSERTTARTEETVAGEVFPPYAFAKEGTVSAVRGRLIDHSKNGNKGQLETEEGVGEPVEGIDGDKELLYEEGDSEEKKAKGGERDLQKRGPQEE</sequence>
<dbReference type="VEuPathDB" id="CryptoDB:Cvel_19989"/>
<gene>
    <name evidence="2" type="ORF">Cvel_19989</name>
</gene>
<evidence type="ECO:0000256" key="1">
    <source>
        <dbReference type="SAM" id="MobiDB-lite"/>
    </source>
</evidence>
<feature type="region of interest" description="Disordered" evidence="1">
    <location>
        <begin position="171"/>
        <end position="226"/>
    </location>
</feature>
<accession>A0A0G4G3N2</accession>
<feature type="compositionally biased region" description="Basic and acidic residues" evidence="1">
    <location>
        <begin position="207"/>
        <end position="226"/>
    </location>
</feature>
<dbReference type="AlphaFoldDB" id="A0A0G4G3N2"/>
<dbReference type="EMBL" id="CDMZ01000840">
    <property type="protein sequence ID" value="CEM22557.1"/>
    <property type="molecule type" value="Genomic_DNA"/>
</dbReference>
<feature type="compositionally biased region" description="Basic and acidic residues" evidence="1">
    <location>
        <begin position="75"/>
        <end position="88"/>
    </location>
</feature>